<dbReference type="Proteomes" id="UP001152484">
    <property type="component" value="Unassembled WGS sequence"/>
</dbReference>
<comment type="caution">
    <text evidence="2">The sequence shown here is derived from an EMBL/GenBank/DDBJ whole genome shotgun (WGS) entry which is preliminary data.</text>
</comment>
<keyword evidence="3" id="KW-1185">Reference proteome</keyword>
<name>A0A9P1EMJ5_CUSEU</name>
<dbReference type="EMBL" id="CAMAPE010000070">
    <property type="protein sequence ID" value="CAH9116389.1"/>
    <property type="molecule type" value="Genomic_DNA"/>
</dbReference>
<reference evidence="2" key="1">
    <citation type="submission" date="2022-07" db="EMBL/GenBank/DDBJ databases">
        <authorList>
            <person name="Macas J."/>
            <person name="Novak P."/>
            <person name="Neumann P."/>
        </authorList>
    </citation>
    <scope>NUCLEOTIDE SEQUENCE</scope>
</reference>
<keyword evidence="1" id="KW-1133">Transmembrane helix</keyword>
<evidence type="ECO:0000313" key="3">
    <source>
        <dbReference type="Proteomes" id="UP001152484"/>
    </source>
</evidence>
<gene>
    <name evidence="2" type="ORF">CEURO_LOCUS21132</name>
</gene>
<evidence type="ECO:0000313" key="2">
    <source>
        <dbReference type="EMBL" id="CAH9116389.1"/>
    </source>
</evidence>
<protein>
    <submittedName>
        <fullName evidence="2">Uncharacterized protein</fullName>
    </submittedName>
</protein>
<keyword evidence="1" id="KW-0812">Transmembrane</keyword>
<dbReference type="AlphaFoldDB" id="A0A9P1EMJ5"/>
<accession>A0A9P1EMJ5</accession>
<proteinExistence type="predicted"/>
<feature type="transmembrane region" description="Helical" evidence="1">
    <location>
        <begin position="52"/>
        <end position="71"/>
    </location>
</feature>
<evidence type="ECO:0000256" key="1">
    <source>
        <dbReference type="SAM" id="Phobius"/>
    </source>
</evidence>
<organism evidence="2 3">
    <name type="scientific">Cuscuta europaea</name>
    <name type="common">European dodder</name>
    <dbReference type="NCBI Taxonomy" id="41803"/>
    <lineage>
        <taxon>Eukaryota</taxon>
        <taxon>Viridiplantae</taxon>
        <taxon>Streptophyta</taxon>
        <taxon>Embryophyta</taxon>
        <taxon>Tracheophyta</taxon>
        <taxon>Spermatophyta</taxon>
        <taxon>Magnoliopsida</taxon>
        <taxon>eudicotyledons</taxon>
        <taxon>Gunneridae</taxon>
        <taxon>Pentapetalae</taxon>
        <taxon>asterids</taxon>
        <taxon>lamiids</taxon>
        <taxon>Solanales</taxon>
        <taxon>Convolvulaceae</taxon>
        <taxon>Cuscuteae</taxon>
        <taxon>Cuscuta</taxon>
        <taxon>Cuscuta subgen. Cuscuta</taxon>
    </lineage>
</organism>
<keyword evidence="1" id="KW-0472">Membrane</keyword>
<sequence>MLGAGLWTPPTTLRITPGATFMGRTKTLLPLQMDADDRSICLSITDGYLFRWISFLSFLSLICYSVNGYLFRPPLLVSVLDCSWVLQAEDKRTWRPPPTSSVAPPAVQPPAIQSRLAAFQRLRLINSRISVESFEEATRHIQHSIYNSAQGGVLKENLCCVLSFR</sequence>